<dbReference type="Pfam" id="PF00989">
    <property type="entry name" value="PAS"/>
    <property type="match status" value="1"/>
</dbReference>
<evidence type="ECO:0000256" key="8">
    <source>
        <dbReference type="ARBA" id="ARBA00023012"/>
    </source>
</evidence>
<dbReference type="Gene3D" id="1.10.287.130">
    <property type="match status" value="1"/>
</dbReference>
<feature type="coiled-coil region" evidence="10">
    <location>
        <begin position="244"/>
        <end position="271"/>
    </location>
</feature>
<evidence type="ECO:0000313" key="15">
    <source>
        <dbReference type="EMBL" id="SEI40426.1"/>
    </source>
</evidence>
<dbReference type="Pfam" id="PF00512">
    <property type="entry name" value="HisKA"/>
    <property type="match status" value="1"/>
</dbReference>
<evidence type="ECO:0000256" key="2">
    <source>
        <dbReference type="ARBA" id="ARBA00012438"/>
    </source>
</evidence>
<dbReference type="AlphaFoldDB" id="A0A1H6QEV9"/>
<protein>
    <recommendedName>
        <fullName evidence="2">histidine kinase</fullName>
        <ecNumber evidence="2">2.7.13.3</ecNumber>
    </recommendedName>
</protein>
<dbReference type="InterPro" id="IPR001610">
    <property type="entry name" value="PAC"/>
</dbReference>
<dbReference type="Pfam" id="PF02518">
    <property type="entry name" value="HATPase_c"/>
    <property type="match status" value="1"/>
</dbReference>
<feature type="domain" description="PAS" evidence="13">
    <location>
        <begin position="21"/>
        <end position="78"/>
    </location>
</feature>
<evidence type="ECO:0000256" key="10">
    <source>
        <dbReference type="SAM" id="Coils"/>
    </source>
</evidence>
<dbReference type="GO" id="GO:0005524">
    <property type="term" value="F:ATP binding"/>
    <property type="evidence" value="ECO:0007669"/>
    <property type="project" value="UniProtKB-KW"/>
</dbReference>
<feature type="domain" description="Histidine kinase" evidence="11">
    <location>
        <begin position="280"/>
        <end position="500"/>
    </location>
</feature>
<dbReference type="InterPro" id="IPR001789">
    <property type="entry name" value="Sig_transdc_resp-reg_receiver"/>
</dbReference>
<gene>
    <name evidence="15" type="ORF">SAMN04487997_0464</name>
</gene>
<dbReference type="Gene3D" id="3.40.50.2300">
    <property type="match status" value="1"/>
</dbReference>
<dbReference type="Gene3D" id="3.30.450.20">
    <property type="entry name" value="PAS domain"/>
    <property type="match status" value="2"/>
</dbReference>
<dbReference type="GO" id="GO:0006355">
    <property type="term" value="P:regulation of DNA-templated transcription"/>
    <property type="evidence" value="ECO:0007669"/>
    <property type="project" value="InterPro"/>
</dbReference>
<dbReference type="SMART" id="SM00388">
    <property type="entry name" value="HisKA"/>
    <property type="match status" value="1"/>
</dbReference>
<dbReference type="InterPro" id="IPR036097">
    <property type="entry name" value="HisK_dim/P_sf"/>
</dbReference>
<dbReference type="PROSITE" id="PS50109">
    <property type="entry name" value="HIS_KIN"/>
    <property type="match status" value="1"/>
</dbReference>
<dbReference type="RefSeq" id="WP_091332991.1">
    <property type="nucleotide sequence ID" value="NZ_FNYC01000001.1"/>
</dbReference>
<evidence type="ECO:0000256" key="5">
    <source>
        <dbReference type="ARBA" id="ARBA00022741"/>
    </source>
</evidence>
<dbReference type="PROSITE" id="PS50110">
    <property type="entry name" value="RESPONSE_REGULATORY"/>
    <property type="match status" value="1"/>
</dbReference>
<dbReference type="PRINTS" id="PR00344">
    <property type="entry name" value="BCTRLSENSOR"/>
</dbReference>
<evidence type="ECO:0000259" key="14">
    <source>
        <dbReference type="PROSITE" id="PS50113"/>
    </source>
</evidence>
<dbReference type="SUPFAM" id="SSF52172">
    <property type="entry name" value="CheY-like"/>
    <property type="match status" value="1"/>
</dbReference>
<feature type="domain" description="PAS" evidence="13">
    <location>
        <begin position="133"/>
        <end position="206"/>
    </location>
</feature>
<evidence type="ECO:0000259" key="11">
    <source>
        <dbReference type="PROSITE" id="PS50109"/>
    </source>
</evidence>
<dbReference type="EMBL" id="FNYC01000001">
    <property type="protein sequence ID" value="SEI40426.1"/>
    <property type="molecule type" value="Genomic_DNA"/>
</dbReference>
<evidence type="ECO:0000313" key="16">
    <source>
        <dbReference type="Proteomes" id="UP000199420"/>
    </source>
</evidence>
<evidence type="ECO:0000259" key="13">
    <source>
        <dbReference type="PROSITE" id="PS50112"/>
    </source>
</evidence>
<dbReference type="Pfam" id="PF00072">
    <property type="entry name" value="Response_reg"/>
    <property type="match status" value="1"/>
</dbReference>
<keyword evidence="7" id="KW-0067">ATP-binding</keyword>
<dbReference type="GO" id="GO:0000155">
    <property type="term" value="F:phosphorelay sensor kinase activity"/>
    <property type="evidence" value="ECO:0007669"/>
    <property type="project" value="InterPro"/>
</dbReference>
<evidence type="ECO:0000256" key="4">
    <source>
        <dbReference type="ARBA" id="ARBA00022679"/>
    </source>
</evidence>
<keyword evidence="6" id="KW-0418">Kinase</keyword>
<dbReference type="SUPFAM" id="SSF47384">
    <property type="entry name" value="Homodimeric domain of signal transducing histidine kinase"/>
    <property type="match status" value="1"/>
</dbReference>
<feature type="domain" description="Response regulatory" evidence="12">
    <location>
        <begin position="525"/>
        <end position="636"/>
    </location>
</feature>
<dbReference type="SMART" id="SM00387">
    <property type="entry name" value="HATPase_c"/>
    <property type="match status" value="1"/>
</dbReference>
<dbReference type="InterPro" id="IPR035965">
    <property type="entry name" value="PAS-like_dom_sf"/>
</dbReference>
<keyword evidence="10" id="KW-0175">Coiled coil</keyword>
<dbReference type="OrthoDB" id="9770473at2"/>
<accession>A0A1H6QEV9</accession>
<evidence type="ECO:0000256" key="1">
    <source>
        <dbReference type="ARBA" id="ARBA00000085"/>
    </source>
</evidence>
<dbReference type="InterPro" id="IPR000700">
    <property type="entry name" value="PAS-assoc_C"/>
</dbReference>
<sequence>MSIAGESTYGRMVQSLGMLAMVSLDPDGRIASWNAGAERIFGYVVDEIVGQPWDALYTPEERSSAQPARALEAARQFGHDEGVGWRLDKQGRRVWVRSLLEALYGDAGELLGYTCVARDISAMHRVNEAMGSNEQQFRLLVQGVRDYAIYMLDPQGHVASWNAGAERIKGYTEAEVLGKHFSHFYADEDASAGRPARNLEIARKQGVYEGEGRRRRKDGSLFWAHVVIDRLTDADGEIVGFAKITRDITEKKLAEEELANARETLFQAQKTETIGQLTGGVAHDFNNLLMAVMGNLELLRKWLPAAPRPHQLLDNAMAGAQRGASLTQRMLSFARRQELHPRPVDVALLVHGMADLLRRSLGPEIRISTSFSLQLPRVLMDPNQLELALLNLAVNGRDAMRQGGRLEIGARGEHVAEGHSTVLPPGEYVCLWVADEGHGMDPDTLRRATEPFFTTKGVGKGTGLGLSMAYGLAEQSGGRLLLQSQPGKGTTVEIWLPVATAGATVPAMVVAGEPDGELQASAALTLLVVDDDDLVLLSTMAMAEDMGYVVHGVKCAEEALAYVDGGGAADVLVTDQAMPGITGARLARLLRQRHPGLPIVLASGYAELPELPVPDMVRLGKPFTKRDLYRAISDALGQVGVADETG</sequence>
<dbReference type="PANTHER" id="PTHR43065:SF49">
    <property type="entry name" value="HISTIDINE KINASE"/>
    <property type="match status" value="1"/>
</dbReference>
<dbReference type="PROSITE" id="PS50113">
    <property type="entry name" value="PAC"/>
    <property type="match status" value="1"/>
</dbReference>
<organism evidence="15 16">
    <name type="scientific">Frateuria terrea</name>
    <dbReference type="NCBI Taxonomy" id="529704"/>
    <lineage>
        <taxon>Bacteria</taxon>
        <taxon>Pseudomonadati</taxon>
        <taxon>Pseudomonadota</taxon>
        <taxon>Gammaproteobacteria</taxon>
        <taxon>Lysobacterales</taxon>
        <taxon>Rhodanobacteraceae</taxon>
        <taxon>Frateuria</taxon>
    </lineage>
</organism>
<dbReference type="InterPro" id="IPR003594">
    <property type="entry name" value="HATPase_dom"/>
</dbReference>
<keyword evidence="16" id="KW-1185">Reference proteome</keyword>
<evidence type="ECO:0000256" key="9">
    <source>
        <dbReference type="PROSITE-ProRule" id="PRU00169"/>
    </source>
</evidence>
<dbReference type="InterPro" id="IPR036890">
    <property type="entry name" value="HATPase_C_sf"/>
</dbReference>
<dbReference type="SUPFAM" id="SSF55874">
    <property type="entry name" value="ATPase domain of HSP90 chaperone/DNA topoisomerase II/histidine kinase"/>
    <property type="match status" value="1"/>
</dbReference>
<keyword evidence="8" id="KW-0902">Two-component regulatory system</keyword>
<dbReference type="Proteomes" id="UP000199420">
    <property type="component" value="Unassembled WGS sequence"/>
</dbReference>
<dbReference type="InterPro" id="IPR003661">
    <property type="entry name" value="HisK_dim/P_dom"/>
</dbReference>
<keyword evidence="3 9" id="KW-0597">Phosphoprotein</keyword>
<dbReference type="SMART" id="SM00086">
    <property type="entry name" value="PAC"/>
    <property type="match status" value="2"/>
</dbReference>
<dbReference type="InterPro" id="IPR013767">
    <property type="entry name" value="PAS_fold"/>
</dbReference>
<dbReference type="NCBIfam" id="TIGR00229">
    <property type="entry name" value="sensory_box"/>
    <property type="match status" value="2"/>
</dbReference>
<dbReference type="CDD" id="cd00082">
    <property type="entry name" value="HisKA"/>
    <property type="match status" value="1"/>
</dbReference>
<evidence type="ECO:0000256" key="7">
    <source>
        <dbReference type="ARBA" id="ARBA00022840"/>
    </source>
</evidence>
<name>A0A1H6QEV9_9GAMM</name>
<dbReference type="InterPro" id="IPR000014">
    <property type="entry name" value="PAS"/>
</dbReference>
<dbReference type="Pfam" id="PF13426">
    <property type="entry name" value="PAS_9"/>
    <property type="match status" value="1"/>
</dbReference>
<feature type="modified residue" description="4-aspartylphosphate" evidence="9">
    <location>
        <position position="575"/>
    </location>
</feature>
<dbReference type="InterPro" id="IPR011006">
    <property type="entry name" value="CheY-like_superfamily"/>
</dbReference>
<proteinExistence type="predicted"/>
<dbReference type="InterPro" id="IPR005467">
    <property type="entry name" value="His_kinase_dom"/>
</dbReference>
<dbReference type="PROSITE" id="PS50112">
    <property type="entry name" value="PAS"/>
    <property type="match status" value="2"/>
</dbReference>
<keyword evidence="4" id="KW-0808">Transferase</keyword>
<reference evidence="15 16" key="1">
    <citation type="submission" date="2016-10" db="EMBL/GenBank/DDBJ databases">
        <authorList>
            <person name="de Groot N.N."/>
        </authorList>
    </citation>
    <scope>NUCLEOTIDE SEQUENCE [LARGE SCALE GENOMIC DNA]</scope>
    <source>
        <strain evidence="15 16">DSM 26515</strain>
    </source>
</reference>
<dbReference type="Gene3D" id="3.30.565.10">
    <property type="entry name" value="Histidine kinase-like ATPase, C-terminal domain"/>
    <property type="match status" value="1"/>
</dbReference>
<dbReference type="STRING" id="529704.SAMN02927913_0379"/>
<dbReference type="CDD" id="cd00130">
    <property type="entry name" value="PAS"/>
    <property type="match status" value="2"/>
</dbReference>
<evidence type="ECO:0000256" key="6">
    <source>
        <dbReference type="ARBA" id="ARBA00022777"/>
    </source>
</evidence>
<feature type="domain" description="PAC" evidence="14">
    <location>
        <begin position="208"/>
        <end position="260"/>
    </location>
</feature>
<dbReference type="SMART" id="SM00091">
    <property type="entry name" value="PAS"/>
    <property type="match status" value="2"/>
</dbReference>
<keyword evidence="5" id="KW-0547">Nucleotide-binding</keyword>
<dbReference type="EC" id="2.7.13.3" evidence="2"/>
<evidence type="ECO:0000256" key="3">
    <source>
        <dbReference type="ARBA" id="ARBA00022553"/>
    </source>
</evidence>
<evidence type="ECO:0000259" key="12">
    <source>
        <dbReference type="PROSITE" id="PS50110"/>
    </source>
</evidence>
<dbReference type="InterPro" id="IPR004358">
    <property type="entry name" value="Sig_transdc_His_kin-like_C"/>
</dbReference>
<dbReference type="SUPFAM" id="SSF55785">
    <property type="entry name" value="PYP-like sensor domain (PAS domain)"/>
    <property type="match status" value="2"/>
</dbReference>
<dbReference type="SMART" id="SM00448">
    <property type="entry name" value="REC"/>
    <property type="match status" value="1"/>
</dbReference>
<comment type="catalytic activity">
    <reaction evidence="1">
        <text>ATP + protein L-histidine = ADP + protein N-phospho-L-histidine.</text>
        <dbReference type="EC" id="2.7.13.3"/>
    </reaction>
</comment>
<dbReference type="PANTHER" id="PTHR43065">
    <property type="entry name" value="SENSOR HISTIDINE KINASE"/>
    <property type="match status" value="1"/>
</dbReference>